<reference evidence="21" key="1">
    <citation type="journal article" date="2010" name="Science">
        <title>The genome of the Western clawed frog Xenopus tropicalis.</title>
        <authorList>
            <person name="Hellsten U."/>
            <person name="Harland R.M."/>
            <person name="Gilchrist M.J."/>
            <person name="Hendrix D."/>
            <person name="Jurka J."/>
            <person name="Kapitonov V."/>
            <person name="Ovcharenko I."/>
            <person name="Putnam N.H."/>
            <person name="Shu S."/>
            <person name="Taher L."/>
            <person name="Blitz I.L."/>
            <person name="Blumberg B."/>
            <person name="Dichmann D.S."/>
            <person name="Dubchak I."/>
            <person name="Amaya E."/>
            <person name="Detter J.C."/>
            <person name="Fletcher R."/>
            <person name="Gerhard D.S."/>
            <person name="Goodstein D."/>
            <person name="Graves T."/>
            <person name="Grigoriev I.V."/>
            <person name="Grimwood J."/>
            <person name="Kawashima T."/>
            <person name="Lindquist E."/>
            <person name="Lucas S.M."/>
            <person name="Mead P.E."/>
            <person name="Mitros T."/>
            <person name="Ogino H."/>
            <person name="Ohta Y."/>
            <person name="Poliakov A.V."/>
            <person name="Pollet N."/>
            <person name="Robert J."/>
            <person name="Salamov A."/>
            <person name="Sater A.K."/>
            <person name="Schmutz J."/>
            <person name="Terry A."/>
            <person name="Vize P.D."/>
            <person name="Warren W.C."/>
            <person name="Wells D."/>
            <person name="Wills A."/>
            <person name="Wilson R.K."/>
            <person name="Zimmerman L.B."/>
            <person name="Zorn A.M."/>
            <person name="Grainger R."/>
            <person name="Grammer T."/>
            <person name="Khokha M.K."/>
            <person name="Richardson P.M."/>
            <person name="Rokhsar D.S."/>
        </authorList>
    </citation>
    <scope>NUCLEOTIDE SEQUENCE [LARGE SCALE GENOMIC DNA]</scope>
    <source>
        <strain evidence="21">Nigerian</strain>
    </source>
</reference>
<dbReference type="InterPro" id="IPR000742">
    <property type="entry name" value="EGF"/>
</dbReference>
<feature type="domain" description="Kazal-like" evidence="20">
    <location>
        <begin position="181"/>
        <end position="229"/>
    </location>
</feature>
<evidence type="ECO:0000256" key="17">
    <source>
        <dbReference type="SAM" id="Phobius"/>
    </source>
</evidence>
<dbReference type="PANTHER" id="PTHR21632">
    <property type="entry name" value="REGULATORY PROTEIN ZESTE"/>
    <property type="match status" value="1"/>
</dbReference>
<evidence type="ECO:0000256" key="16">
    <source>
        <dbReference type="SAM" id="MobiDB-lite"/>
    </source>
</evidence>
<feature type="signal peptide" evidence="18">
    <location>
        <begin position="1"/>
        <end position="36"/>
    </location>
</feature>
<evidence type="ECO:0000256" key="8">
    <source>
        <dbReference type="ARBA" id="ARBA00022729"/>
    </source>
</evidence>
<evidence type="ECO:0000256" key="12">
    <source>
        <dbReference type="ARBA" id="ARBA00023157"/>
    </source>
</evidence>
<dbReference type="FunFam" id="3.30.60.30:FF:000002">
    <property type="entry name" value="tomoregulin-2 isoform X1"/>
    <property type="match status" value="1"/>
</dbReference>
<accession>A0A6I8R227</accession>
<evidence type="ECO:0000256" key="6">
    <source>
        <dbReference type="ARBA" id="ARBA00022536"/>
    </source>
</evidence>
<evidence type="ECO:0000256" key="10">
    <source>
        <dbReference type="ARBA" id="ARBA00022989"/>
    </source>
</evidence>
<dbReference type="FunFam" id="3.30.60.30:FF:000020">
    <property type="entry name" value="tomoregulin-2 isoform X2"/>
    <property type="match status" value="1"/>
</dbReference>
<dbReference type="InterPro" id="IPR036058">
    <property type="entry name" value="Kazal_dom_sf"/>
</dbReference>
<evidence type="ECO:0000256" key="14">
    <source>
        <dbReference type="ARBA" id="ARBA00038484"/>
    </source>
</evidence>
<feature type="domain" description="Kazal-like" evidence="20">
    <location>
        <begin position="90"/>
        <end position="137"/>
    </location>
</feature>
<keyword evidence="10 17" id="KW-1133">Transmembrane helix</keyword>
<evidence type="ECO:0000256" key="2">
    <source>
        <dbReference type="ARBA" id="ARBA00004479"/>
    </source>
</evidence>
<organism evidence="21">
    <name type="scientific">Xenopus tropicalis</name>
    <name type="common">Western clawed frog</name>
    <name type="synonym">Silurana tropicalis</name>
    <dbReference type="NCBI Taxonomy" id="8364"/>
    <lineage>
        <taxon>Eukaryota</taxon>
        <taxon>Metazoa</taxon>
        <taxon>Chordata</taxon>
        <taxon>Craniata</taxon>
        <taxon>Vertebrata</taxon>
        <taxon>Euteleostomi</taxon>
        <taxon>Amphibia</taxon>
        <taxon>Batrachia</taxon>
        <taxon>Anura</taxon>
        <taxon>Pipoidea</taxon>
        <taxon>Pipidae</taxon>
        <taxon>Xenopodinae</taxon>
        <taxon>Xenopus</taxon>
        <taxon>Silurana</taxon>
    </lineage>
</organism>
<gene>
    <name evidence="21" type="primary">tmeff1</name>
</gene>
<dbReference type="Gene3D" id="2.10.25.10">
    <property type="entry name" value="Laminin"/>
    <property type="match status" value="1"/>
</dbReference>
<sequence length="599" mass="66515">MDGLHPASWMLLLGSLAFWSASSLLLFSLALPGVRASNPLPSECHNGKGKAGINCSELSLRESEVRRVCDESTCKYGGVCKEEGDVLKCICQFQCQTNYAPVCGSNGDTYQNECFLRRSACKQQKEITVVARGPCFSDIASGSGEGEYEGSGGEVHKKHSKCGNCKFGAECDEDAEDVGCVCNIDCSGHNFNPVCATDGSSYSNPCLVREASCLRQEQIDVKHLRSCIETDETSIMGKKDEGIQNRPEVKDSTDQREGDFMGNYIPCSENYNGYCVHGKCELSYSTQKASCRCDSGYTGQYCDKTDFNILYVVPSRQKLTHVLIAAIIGAVQIAIIVAIVMCITSLCRTEWKCPKNNRGRRQKQNLGHFSSDASSRMEDIECPTKLTVAKESALDGNLRDNLYTPDDLSSDEEYCVQESRTSRLKKSGMKRIDNIKMAFSKENMQKTKQNFGNKVNRIRTRIVTPERRERIRQSGERLKKSGERFKQSIVKAAPKKDAFKINIKKKGKQRTTAEGQKGGNEDEADSEEVTAKPISEEVTYTEVVTVKKKKKNEENAELLLSQEDEKPSPVPQKPEKPLLKVETKAESDETPLVDINLSH</sequence>
<feature type="compositionally biased region" description="Basic and acidic residues" evidence="16">
    <location>
        <begin position="468"/>
        <end position="486"/>
    </location>
</feature>
<feature type="transmembrane region" description="Helical" evidence="17">
    <location>
        <begin position="322"/>
        <end position="347"/>
    </location>
</feature>
<dbReference type="InterPro" id="IPR002350">
    <property type="entry name" value="Kazal_dom"/>
</dbReference>
<comment type="similarity">
    <text evidence="14">Belongs to the tomoregulin family.</text>
</comment>
<reference evidence="21" key="2">
    <citation type="submission" date="2020-05" db="UniProtKB">
        <authorList>
            <consortium name="Ensembl"/>
        </authorList>
    </citation>
    <scope>IDENTIFICATION</scope>
</reference>
<evidence type="ECO:0000256" key="4">
    <source>
        <dbReference type="ARBA" id="ARBA00008836"/>
    </source>
</evidence>
<protein>
    <submittedName>
        <fullName evidence="21">Transmembrane protein with EGF like and two follistatin like domains 1</fullName>
    </submittedName>
</protein>
<dbReference type="AlphaFoldDB" id="A0A6I8R227"/>
<feature type="domain" description="EGF-like" evidence="19">
    <location>
        <begin position="263"/>
        <end position="303"/>
    </location>
</feature>
<dbReference type="PROSITE" id="PS00022">
    <property type="entry name" value="EGF_1"/>
    <property type="match status" value="1"/>
</dbReference>
<dbReference type="PROSITE" id="PS50026">
    <property type="entry name" value="EGF_3"/>
    <property type="match status" value="1"/>
</dbReference>
<feature type="region of interest" description="Disordered" evidence="16">
    <location>
        <begin position="557"/>
        <end position="599"/>
    </location>
</feature>
<evidence type="ECO:0000256" key="3">
    <source>
        <dbReference type="ARBA" id="ARBA00004496"/>
    </source>
</evidence>
<dbReference type="InParanoid" id="A0A6I8R227"/>
<feature type="region of interest" description="Disordered" evidence="16">
    <location>
        <begin position="504"/>
        <end position="536"/>
    </location>
</feature>
<dbReference type="Pfam" id="PF15237">
    <property type="entry name" value="PTRF_SDPR"/>
    <property type="match status" value="1"/>
</dbReference>
<keyword evidence="6 15" id="KW-0245">EGF-like domain</keyword>
<dbReference type="SUPFAM" id="SSF100895">
    <property type="entry name" value="Kazal-type serine protease inhibitors"/>
    <property type="match status" value="2"/>
</dbReference>
<feature type="region of interest" description="Disordered" evidence="16">
    <location>
        <begin position="468"/>
        <end position="487"/>
    </location>
</feature>
<dbReference type="FunCoup" id="A0A6I8R227">
    <property type="interactions" value="738"/>
</dbReference>
<dbReference type="GO" id="GO:0005901">
    <property type="term" value="C:caveola"/>
    <property type="evidence" value="ECO:0007669"/>
    <property type="project" value="UniProtKB-SubCell"/>
</dbReference>
<dbReference type="Gene3D" id="3.30.60.30">
    <property type="match status" value="2"/>
</dbReference>
<dbReference type="Ensembl" id="ENSXETT00000102823">
    <property type="protein sequence ID" value="ENSXETP00000076041"/>
    <property type="gene ID" value="ENSXETG00000027666"/>
</dbReference>
<evidence type="ECO:0000259" key="19">
    <source>
        <dbReference type="PROSITE" id="PS50026"/>
    </source>
</evidence>
<evidence type="ECO:0000259" key="20">
    <source>
        <dbReference type="PROSITE" id="PS51465"/>
    </source>
</evidence>
<comment type="similarity">
    <text evidence="4">Belongs to the CAVIN family.</text>
</comment>
<evidence type="ECO:0000313" key="21">
    <source>
        <dbReference type="Ensembl" id="ENSXETP00000076041"/>
    </source>
</evidence>
<evidence type="ECO:0000256" key="13">
    <source>
        <dbReference type="ARBA" id="ARBA00023180"/>
    </source>
</evidence>
<name>A0A6I8R227_XENTR</name>
<comment type="subcellular location">
    <subcellularLocation>
        <location evidence="3">Cytoplasm</location>
    </subcellularLocation>
    <subcellularLocation>
        <location evidence="1">Membrane</location>
        <location evidence="1">Caveola</location>
    </subcellularLocation>
    <subcellularLocation>
        <location evidence="2">Membrane</location>
        <topology evidence="2">Single-pass type I membrane protein</topology>
    </subcellularLocation>
</comment>
<dbReference type="Xenbase" id="XB-GENE-876375">
    <property type="gene designation" value="tmeff1"/>
</dbReference>
<dbReference type="PROSITE" id="PS51465">
    <property type="entry name" value="KAZAL_2"/>
    <property type="match status" value="2"/>
</dbReference>
<keyword evidence="9" id="KW-0677">Repeat</keyword>
<dbReference type="InterPro" id="IPR026752">
    <property type="entry name" value="Cavin_fam"/>
</dbReference>
<evidence type="ECO:0000256" key="1">
    <source>
        <dbReference type="ARBA" id="ARBA00004345"/>
    </source>
</evidence>
<dbReference type="SUPFAM" id="SSF57196">
    <property type="entry name" value="EGF/Laminin"/>
    <property type="match status" value="1"/>
</dbReference>
<dbReference type="Pfam" id="PF07648">
    <property type="entry name" value="Kazal_2"/>
    <property type="match status" value="2"/>
</dbReference>
<evidence type="ECO:0000256" key="11">
    <source>
        <dbReference type="ARBA" id="ARBA00023136"/>
    </source>
</evidence>
<comment type="caution">
    <text evidence="15">Lacks conserved residue(s) required for the propagation of feature annotation.</text>
</comment>
<proteinExistence type="inferred from homology"/>
<dbReference type="GO" id="GO:0006950">
    <property type="term" value="P:response to stress"/>
    <property type="evidence" value="ECO:0007669"/>
    <property type="project" value="UniProtKB-ARBA"/>
</dbReference>
<dbReference type="PANTHER" id="PTHR21632:SF3">
    <property type="entry name" value="TOMOREGULIN-1"/>
    <property type="match status" value="1"/>
</dbReference>
<dbReference type="PROSITE" id="PS01186">
    <property type="entry name" value="EGF_2"/>
    <property type="match status" value="1"/>
</dbReference>
<feature type="chain" id="PRO_5030155503" evidence="18">
    <location>
        <begin position="37"/>
        <end position="599"/>
    </location>
</feature>
<keyword evidence="13" id="KW-0325">Glycoprotein</keyword>
<dbReference type="SMART" id="SM00280">
    <property type="entry name" value="KAZAL"/>
    <property type="match status" value="2"/>
</dbReference>
<feature type="disulfide bond" evidence="15">
    <location>
        <begin position="293"/>
        <end position="302"/>
    </location>
</feature>
<keyword evidence="12 15" id="KW-1015">Disulfide bond</keyword>
<feature type="compositionally biased region" description="Basic and acidic residues" evidence="16">
    <location>
        <begin position="563"/>
        <end position="587"/>
    </location>
</feature>
<dbReference type="GeneTree" id="ENSGT00940000160714"/>
<evidence type="ECO:0000256" key="5">
    <source>
        <dbReference type="ARBA" id="ARBA00022490"/>
    </source>
</evidence>
<evidence type="ECO:0000256" key="18">
    <source>
        <dbReference type="SAM" id="SignalP"/>
    </source>
</evidence>
<keyword evidence="11 17" id="KW-0472">Membrane</keyword>
<keyword evidence="7 17" id="KW-0812">Transmembrane</keyword>
<keyword evidence="5" id="KW-0963">Cytoplasm</keyword>
<dbReference type="GO" id="GO:0005737">
    <property type="term" value="C:cytoplasm"/>
    <property type="evidence" value="ECO:0007669"/>
    <property type="project" value="UniProtKB-SubCell"/>
</dbReference>
<dbReference type="CDD" id="cd00104">
    <property type="entry name" value="KAZAL_FS"/>
    <property type="match status" value="2"/>
</dbReference>
<evidence type="ECO:0000256" key="7">
    <source>
        <dbReference type="ARBA" id="ARBA00022692"/>
    </source>
</evidence>
<evidence type="ECO:0000256" key="15">
    <source>
        <dbReference type="PROSITE-ProRule" id="PRU00076"/>
    </source>
</evidence>
<keyword evidence="8 18" id="KW-0732">Signal</keyword>
<evidence type="ECO:0000256" key="9">
    <source>
        <dbReference type="ARBA" id="ARBA00022737"/>
    </source>
</evidence>
<dbReference type="Bgee" id="ENSXETG00000027666">
    <property type="expression patterns" value="Expressed in brain and 9 other cell types or tissues"/>
</dbReference>